<dbReference type="Proteomes" id="UP000594042">
    <property type="component" value="Chromosome"/>
</dbReference>
<dbReference type="InterPro" id="IPR036278">
    <property type="entry name" value="Sialidase_sf"/>
</dbReference>
<proteinExistence type="predicted"/>
<dbReference type="RefSeq" id="WP_021929205.1">
    <property type="nucleotide sequence ID" value="NZ_AP023322.1"/>
</dbReference>
<dbReference type="AlphaFoldDB" id="A0A7G1HXU1"/>
<reference evidence="2" key="1">
    <citation type="submission" date="2020-07" db="EMBL/GenBank/DDBJ databases">
        <title>Complete genome sequencing of Coprobacter sp. strain 2CBH44.</title>
        <authorList>
            <person name="Sakamoto M."/>
            <person name="Murakami T."/>
            <person name="Mori H."/>
        </authorList>
    </citation>
    <scope>NUCLEOTIDE SEQUENCE [LARGE SCALE GENOMIC DNA]</scope>
    <source>
        <strain evidence="2">2CBH44</strain>
    </source>
</reference>
<sequence length="458" mass="52753">MLKYFFFFSVGLLCLSIDMVGQNCRMDGYKGIWYTIGQSSEYGYKYSGGLGTYTADHVPVAIYAPEVEKTFFVYGGTTQKDERHLLVMASYYDHKKKVVPRPVVVCDKNGVDDPHDNGSISIDKDGYIWVFVSGRNVSRLGTVYKSREPYSIDSFEKMYEAVFTYPQPWYVEGEGFMHLFTKYTGKNRGRELYWSTSFDGKKWYPDQKLAGIEGHYQISNIVGNKIVTAFNYHPEGSADTRTNLYVVQTMDMGENWQTVTGENIRVPLTEPVNPALVYDGKNEGKLLYLNDMNFDRFGNPIILAVVSRHFQPGPQGNPREWVVFHWTGKQWERHKVCESTHNYDMGSIYVRGKEWVIVGPTEAGPQKWGTGGEMVLWRSKDEGKSWIKVRNVTKNSLFNHSYARRPVNAHDDFYAFWADGDADRMSESKLYFTNRKGNKVWLLPYDMDTEFATPVQIK</sequence>
<keyword evidence="2" id="KW-1185">Reference proteome</keyword>
<evidence type="ECO:0008006" key="3">
    <source>
        <dbReference type="Google" id="ProtNLM"/>
    </source>
</evidence>
<dbReference type="Gene3D" id="2.130.10.10">
    <property type="entry name" value="YVTN repeat-like/Quinoprotein amine dehydrogenase"/>
    <property type="match status" value="1"/>
</dbReference>
<dbReference type="SUPFAM" id="SSF50939">
    <property type="entry name" value="Sialidases"/>
    <property type="match status" value="1"/>
</dbReference>
<dbReference type="Pfam" id="PF15892">
    <property type="entry name" value="BNR_4"/>
    <property type="match status" value="1"/>
</dbReference>
<protein>
    <recommendedName>
        <fullName evidence="3">BNR repeat-containing family member</fullName>
    </recommendedName>
</protein>
<dbReference type="EMBL" id="AP023322">
    <property type="protein sequence ID" value="BCI63361.1"/>
    <property type="molecule type" value="Genomic_DNA"/>
</dbReference>
<evidence type="ECO:0000313" key="2">
    <source>
        <dbReference type="Proteomes" id="UP000594042"/>
    </source>
</evidence>
<gene>
    <name evidence="1" type="ORF">Cop2CBH44_17140</name>
</gene>
<accession>A0A7G1HXU1</accession>
<dbReference type="KEGG" id="copr:Cop2CBH44_17140"/>
<organism evidence="1 2">
    <name type="scientific">Coprobacter secundus subsp. similis</name>
    <dbReference type="NCBI Taxonomy" id="2751153"/>
    <lineage>
        <taxon>Bacteria</taxon>
        <taxon>Pseudomonadati</taxon>
        <taxon>Bacteroidota</taxon>
        <taxon>Bacteroidia</taxon>
        <taxon>Bacteroidales</taxon>
        <taxon>Barnesiellaceae</taxon>
        <taxon>Coprobacter</taxon>
    </lineage>
</organism>
<dbReference type="InterPro" id="IPR015943">
    <property type="entry name" value="WD40/YVTN_repeat-like_dom_sf"/>
</dbReference>
<name>A0A7G1HXU1_9BACT</name>
<evidence type="ECO:0000313" key="1">
    <source>
        <dbReference type="EMBL" id="BCI63361.1"/>
    </source>
</evidence>